<organism evidence="1 2">
    <name type="scientific">Pleurodeles waltl</name>
    <name type="common">Iberian ribbed newt</name>
    <dbReference type="NCBI Taxonomy" id="8319"/>
    <lineage>
        <taxon>Eukaryota</taxon>
        <taxon>Metazoa</taxon>
        <taxon>Chordata</taxon>
        <taxon>Craniata</taxon>
        <taxon>Vertebrata</taxon>
        <taxon>Euteleostomi</taxon>
        <taxon>Amphibia</taxon>
        <taxon>Batrachia</taxon>
        <taxon>Caudata</taxon>
        <taxon>Salamandroidea</taxon>
        <taxon>Salamandridae</taxon>
        <taxon>Pleurodelinae</taxon>
        <taxon>Pleurodeles</taxon>
    </lineage>
</organism>
<dbReference type="PANTHER" id="PTHR23304">
    <property type="entry name" value="SPOT2-RELATED"/>
    <property type="match status" value="1"/>
</dbReference>
<accession>A0AAV7L588</accession>
<gene>
    <name evidence="1" type="ORF">NDU88_006218</name>
</gene>
<comment type="caution">
    <text evidence="1">The sequence shown here is derived from an EMBL/GenBank/DDBJ whole genome shotgun (WGS) entry which is preliminary data.</text>
</comment>
<sequence length="344" mass="38260">MHVSVCVHTCHPGEEEPARPNTRDARVSVCACIRATQEREEPARPNTRDALVSVCACIRATQEREEPAGPNTKRCTCQCACTCATQEREEPAMSSMQEARAFTCQCVRAYGPPRRGKNQPCQACMKHVHSRVSVCACIRATQEREEPARPNTRDALVSVCACIRATQEREEPAGPNTKRCTCQCACTCATQEREEPAMSSMQEARAFTCQCVRAYGPPRRGKNQPCQACMKHVHSRVSVCACIRATQEREEPARPNTRDARACTCQSVCVHRCHSGEGRTSRVKHKRCTCMHVSVCVHAYVPPSRWKNQPGQTRDARVSVRVHVPPGEGKTSQAKHKRRTCQCA</sequence>
<evidence type="ECO:0000313" key="1">
    <source>
        <dbReference type="EMBL" id="KAJ1086094.1"/>
    </source>
</evidence>
<protein>
    <submittedName>
        <fullName evidence="1">Uncharacterized protein</fullName>
    </submittedName>
</protein>
<dbReference type="EMBL" id="JANPWB010000016">
    <property type="protein sequence ID" value="KAJ1086094.1"/>
    <property type="molecule type" value="Genomic_DNA"/>
</dbReference>
<dbReference type="Proteomes" id="UP001066276">
    <property type="component" value="Chromosome 12"/>
</dbReference>
<reference evidence="1" key="1">
    <citation type="journal article" date="2022" name="bioRxiv">
        <title>Sequencing and chromosome-scale assembly of the giantPleurodeles waltlgenome.</title>
        <authorList>
            <person name="Brown T."/>
            <person name="Elewa A."/>
            <person name="Iarovenko S."/>
            <person name="Subramanian E."/>
            <person name="Araus A.J."/>
            <person name="Petzold A."/>
            <person name="Susuki M."/>
            <person name="Suzuki K.-i.T."/>
            <person name="Hayashi T."/>
            <person name="Toyoda A."/>
            <person name="Oliveira C."/>
            <person name="Osipova E."/>
            <person name="Leigh N.D."/>
            <person name="Simon A."/>
            <person name="Yun M.H."/>
        </authorList>
    </citation>
    <scope>NUCLEOTIDE SEQUENCE</scope>
    <source>
        <strain evidence="1">20211129_DDA</strain>
        <tissue evidence="1">Liver</tissue>
    </source>
</reference>
<evidence type="ECO:0000313" key="2">
    <source>
        <dbReference type="Proteomes" id="UP001066276"/>
    </source>
</evidence>
<proteinExistence type="predicted"/>
<dbReference type="PANTHER" id="PTHR23304:SF183">
    <property type="entry name" value="T. BRUCEI SPP.-SPECIFIC PROTEIN"/>
    <property type="match status" value="1"/>
</dbReference>
<dbReference type="AlphaFoldDB" id="A0AAV7L588"/>
<name>A0AAV7L588_PLEWA</name>
<keyword evidence="2" id="KW-1185">Reference proteome</keyword>